<dbReference type="Proteomes" id="UP000187283">
    <property type="component" value="Unassembled WGS sequence"/>
</dbReference>
<dbReference type="EMBL" id="LSSN01000742">
    <property type="protein sequence ID" value="OMJ22540.1"/>
    <property type="molecule type" value="Genomic_DNA"/>
</dbReference>
<evidence type="ECO:0000313" key="2">
    <source>
        <dbReference type="Proteomes" id="UP000187283"/>
    </source>
</evidence>
<protein>
    <submittedName>
        <fullName evidence="1">Uncharacterized protein</fullName>
    </submittedName>
</protein>
<dbReference type="AlphaFoldDB" id="A0A1R1Y6R5"/>
<gene>
    <name evidence="1" type="ORF">AYI70_g2819</name>
</gene>
<keyword evidence="2" id="KW-1185">Reference proteome</keyword>
<proteinExistence type="predicted"/>
<sequence length="93" mass="10463">MAVQSFVKNDTVDGNIKHKFLFSESGSLPLFGSGTTVISWIRSRYHIESSIRSEIMISDFNIVVTSVMVKPSRWIFRSTMGYQISMSTAIPIV</sequence>
<reference evidence="1 2" key="1">
    <citation type="submission" date="2017-01" db="EMBL/GenBank/DDBJ databases">
        <authorList>
            <person name="Mah S.A."/>
            <person name="Swanson W.J."/>
            <person name="Moy G.W."/>
            <person name="Vacquier V.D."/>
        </authorList>
    </citation>
    <scope>NUCLEOTIDE SEQUENCE [LARGE SCALE GENOMIC DNA]</scope>
    <source>
        <strain evidence="1 2">GSMNP</strain>
    </source>
</reference>
<accession>A0A1R1Y6R5</accession>
<evidence type="ECO:0000313" key="1">
    <source>
        <dbReference type="EMBL" id="OMJ22540.1"/>
    </source>
</evidence>
<name>A0A1R1Y6R5_9FUNG</name>
<comment type="caution">
    <text evidence="1">The sequence shown here is derived from an EMBL/GenBank/DDBJ whole genome shotgun (WGS) entry which is preliminary data.</text>
</comment>
<organism evidence="1 2">
    <name type="scientific">Smittium culicis</name>
    <dbReference type="NCBI Taxonomy" id="133412"/>
    <lineage>
        <taxon>Eukaryota</taxon>
        <taxon>Fungi</taxon>
        <taxon>Fungi incertae sedis</taxon>
        <taxon>Zoopagomycota</taxon>
        <taxon>Kickxellomycotina</taxon>
        <taxon>Harpellomycetes</taxon>
        <taxon>Harpellales</taxon>
        <taxon>Legeriomycetaceae</taxon>
        <taxon>Smittium</taxon>
    </lineage>
</organism>